<dbReference type="Pfam" id="PF13519">
    <property type="entry name" value="VWA_2"/>
    <property type="match status" value="1"/>
</dbReference>
<dbReference type="SUPFAM" id="SSF52540">
    <property type="entry name" value="P-loop containing nucleoside triphosphate hydrolases"/>
    <property type="match status" value="1"/>
</dbReference>
<dbReference type="AlphaFoldDB" id="A0A644V474"/>
<dbReference type="PANTHER" id="PTHR35023:SF1">
    <property type="entry name" value="MG-PROTOPORPHYRIN IX CHELATASE"/>
    <property type="match status" value="1"/>
</dbReference>
<feature type="region of interest" description="Disordered" evidence="4">
    <location>
        <begin position="330"/>
        <end position="445"/>
    </location>
</feature>
<dbReference type="EMBL" id="VSSQ01000217">
    <property type="protein sequence ID" value="MPL86148.1"/>
    <property type="molecule type" value="Genomic_DNA"/>
</dbReference>
<dbReference type="Gene3D" id="1.10.8.80">
    <property type="entry name" value="Magnesium chelatase subunit I, C-Terminal domain"/>
    <property type="match status" value="1"/>
</dbReference>
<protein>
    <recommendedName>
        <fullName evidence="5">VWFA domain-containing protein</fullName>
    </recommendedName>
</protein>
<keyword evidence="2" id="KW-0547">Nucleotide-binding</keyword>
<name>A0A644V474_9ZZZZ</name>
<dbReference type="SMART" id="SM00327">
    <property type="entry name" value="VWA"/>
    <property type="match status" value="1"/>
</dbReference>
<dbReference type="CDD" id="cd00009">
    <property type="entry name" value="AAA"/>
    <property type="match status" value="1"/>
</dbReference>
<organism evidence="6">
    <name type="scientific">bioreactor metagenome</name>
    <dbReference type="NCBI Taxonomy" id="1076179"/>
    <lineage>
        <taxon>unclassified sequences</taxon>
        <taxon>metagenomes</taxon>
        <taxon>ecological metagenomes</taxon>
    </lineage>
</organism>
<feature type="compositionally biased region" description="Low complexity" evidence="4">
    <location>
        <begin position="399"/>
        <end position="411"/>
    </location>
</feature>
<dbReference type="InterPro" id="IPR002035">
    <property type="entry name" value="VWF_A"/>
</dbReference>
<dbReference type="InterPro" id="IPR041628">
    <property type="entry name" value="ChlI/MoxR_AAA_lid"/>
</dbReference>
<reference evidence="6" key="1">
    <citation type="submission" date="2019-08" db="EMBL/GenBank/DDBJ databases">
        <authorList>
            <person name="Kucharzyk K."/>
            <person name="Murdoch R.W."/>
            <person name="Higgins S."/>
            <person name="Loffler F."/>
        </authorList>
    </citation>
    <scope>NUCLEOTIDE SEQUENCE</scope>
</reference>
<proteinExistence type="inferred from homology"/>
<comment type="caution">
    <text evidence="6">The sequence shown here is derived from an EMBL/GenBank/DDBJ whole genome shotgun (WGS) entry which is preliminary data.</text>
</comment>
<dbReference type="Pfam" id="PF01078">
    <property type="entry name" value="Mg_chelatase"/>
    <property type="match status" value="1"/>
</dbReference>
<dbReference type="InterPro" id="IPR003593">
    <property type="entry name" value="AAA+_ATPase"/>
</dbReference>
<dbReference type="SUPFAM" id="SSF53300">
    <property type="entry name" value="vWA-like"/>
    <property type="match status" value="1"/>
</dbReference>
<evidence type="ECO:0000313" key="6">
    <source>
        <dbReference type="EMBL" id="MPL86148.1"/>
    </source>
</evidence>
<accession>A0A644V474</accession>
<dbReference type="SMART" id="SM00382">
    <property type="entry name" value="AAA"/>
    <property type="match status" value="1"/>
</dbReference>
<dbReference type="Gene3D" id="3.40.50.410">
    <property type="entry name" value="von Willebrand factor, type A domain"/>
    <property type="match status" value="1"/>
</dbReference>
<dbReference type="InterPro" id="IPR027417">
    <property type="entry name" value="P-loop_NTPase"/>
</dbReference>
<evidence type="ECO:0000256" key="3">
    <source>
        <dbReference type="ARBA" id="ARBA00022840"/>
    </source>
</evidence>
<evidence type="ECO:0000256" key="2">
    <source>
        <dbReference type="ARBA" id="ARBA00022741"/>
    </source>
</evidence>
<evidence type="ECO:0000256" key="4">
    <source>
        <dbReference type="SAM" id="MobiDB-lite"/>
    </source>
</evidence>
<feature type="compositionally biased region" description="Low complexity" evidence="4">
    <location>
        <begin position="428"/>
        <end position="439"/>
    </location>
</feature>
<dbReference type="InterPro" id="IPR052989">
    <property type="entry name" value="Mg-chelatase_DI-like"/>
</dbReference>
<dbReference type="GO" id="GO:0005524">
    <property type="term" value="F:ATP binding"/>
    <property type="evidence" value="ECO:0007669"/>
    <property type="project" value="UniProtKB-KW"/>
</dbReference>
<dbReference type="PROSITE" id="PS50234">
    <property type="entry name" value="VWFA"/>
    <property type="match status" value="1"/>
</dbReference>
<feature type="compositionally biased region" description="Acidic residues" evidence="4">
    <location>
        <begin position="414"/>
        <end position="427"/>
    </location>
</feature>
<feature type="compositionally biased region" description="Acidic residues" evidence="4">
    <location>
        <begin position="361"/>
        <end position="377"/>
    </location>
</feature>
<dbReference type="InterPro" id="IPR036465">
    <property type="entry name" value="vWFA_dom_sf"/>
</dbReference>
<comment type="similarity">
    <text evidence="1">Belongs to the Mg-chelatase subunits D/I family.</text>
</comment>
<dbReference type="Gene3D" id="3.40.50.300">
    <property type="entry name" value="P-loop containing nucleotide triphosphate hydrolases"/>
    <property type="match status" value="1"/>
</dbReference>
<feature type="domain" description="VWFA" evidence="5">
    <location>
        <begin position="596"/>
        <end position="788"/>
    </location>
</feature>
<evidence type="ECO:0000256" key="1">
    <source>
        <dbReference type="ARBA" id="ARBA00005799"/>
    </source>
</evidence>
<dbReference type="PANTHER" id="PTHR35023">
    <property type="entry name" value="CHELATASE-RELATED"/>
    <property type="match status" value="1"/>
</dbReference>
<sequence>MKKNVFPFTAIVGQDKIKKALILNAINPSIGGVLIKGDRGTGKTTAVRALADLLPEIEVVEDCAFNCDLKSYRDFELYKANDKGLDEDVLLVKKPMKVVELPLGATEDRVVGSLDIEKALHEGIKALEPGLLAQANRNILYIDEINLLDDHLVDVLLDAAAYGVNTIEREGISISHPSKFILIGTMNPEEGELRGQLSDRIGLKIFVSGIEDIEDRIEIMKRIDDFENNPENFIAKYREDEKELQKRIVKARELISSVIISDEYVEIIARITRNLDVEGHRSDITILKTAKTIAAFNNNWKVAMDDLEESIYLVLGEINQCDNNQIQNQIQKAQNDMDQENLENDSKDNEDFDNQDNFNQLDDDLENEDSENNEDNDNSMISESNGNDNELDNKKNGDNESNNKNSNNNHNNQDEESNEDTSDENLENESNLNNNPNSDYGDQSQIQGEVNESDYSDDEYQVDYNENKSEKDLEEFDMESLEKDIRKMLVMEGREKEKFYGSRVNSKSEKGKYVKSQYASNVSTSDIAIDATIRAAVLNSKKSKKLKNPKNNIYNNYDKYNEDNNYAKFNYNNNLKINVKNEDIRKKIRKHKARASIALVIDMSGSMLAEKKVNKIRGILERIIKNINRNRDKLAVIGFKGRESEIIIPNTKRPSSFLDKLDNITVGGTTPMASGIEKAIEILKKENKKGEFIPMIILLSDGMPNVGINDSNNKKVRGSPINDVLAMGEELAENKIYTIIIDFEKKHKHGRNINMELAFLANGRYYDLEDVYDPDIAIDKILTYERNIL</sequence>
<dbReference type="Pfam" id="PF17863">
    <property type="entry name" value="AAA_lid_2"/>
    <property type="match status" value="1"/>
</dbReference>
<evidence type="ECO:0000259" key="5">
    <source>
        <dbReference type="PROSITE" id="PS50234"/>
    </source>
</evidence>
<dbReference type="InterPro" id="IPR000523">
    <property type="entry name" value="Mg_chelatse_chII-like_cat_dom"/>
</dbReference>
<keyword evidence="3" id="KW-0067">ATP-binding</keyword>
<gene>
    <name evidence="6" type="ORF">SDC9_32124</name>
</gene>